<evidence type="ECO:0000313" key="7">
    <source>
        <dbReference type="EMBL" id="MDX7998955.1"/>
    </source>
</evidence>
<feature type="transmembrane region" description="Helical" evidence="6">
    <location>
        <begin position="102"/>
        <end position="120"/>
    </location>
</feature>
<keyword evidence="2" id="KW-1003">Cell membrane</keyword>
<feature type="transmembrane region" description="Helical" evidence="6">
    <location>
        <begin position="159"/>
        <end position="186"/>
    </location>
</feature>
<evidence type="ECO:0000313" key="8">
    <source>
        <dbReference type="Proteomes" id="UP001271640"/>
    </source>
</evidence>
<dbReference type="SUPFAM" id="SSF103473">
    <property type="entry name" value="MFS general substrate transporter"/>
    <property type="match status" value="1"/>
</dbReference>
<keyword evidence="8" id="KW-1185">Reference proteome</keyword>
<dbReference type="Pfam" id="PF07690">
    <property type="entry name" value="MFS_1"/>
    <property type="match status" value="1"/>
</dbReference>
<dbReference type="Proteomes" id="UP001271640">
    <property type="component" value="Unassembled WGS sequence"/>
</dbReference>
<dbReference type="RefSeq" id="WP_319925694.1">
    <property type="nucleotide sequence ID" value="NZ_VCDP01000024.1"/>
</dbReference>
<comment type="caution">
    <text evidence="7">The sequence shown here is derived from an EMBL/GenBank/DDBJ whole genome shotgun (WGS) entry which is preliminary data.</text>
</comment>
<keyword evidence="4 6" id="KW-1133">Transmembrane helix</keyword>
<feature type="transmembrane region" description="Helical" evidence="6">
    <location>
        <begin position="374"/>
        <end position="392"/>
    </location>
</feature>
<name>A0ABU4SK77_9GAMM</name>
<feature type="transmembrane region" description="Helical" evidence="6">
    <location>
        <begin position="348"/>
        <end position="368"/>
    </location>
</feature>
<dbReference type="PANTHER" id="PTHR23513:SF6">
    <property type="entry name" value="MAJOR FACILITATOR SUPERFAMILY ASSOCIATED DOMAIN-CONTAINING PROTEIN"/>
    <property type="match status" value="1"/>
</dbReference>
<dbReference type="EMBL" id="VCDP01000024">
    <property type="protein sequence ID" value="MDX7998955.1"/>
    <property type="molecule type" value="Genomic_DNA"/>
</dbReference>
<gene>
    <name evidence="7" type="ORF">FE394_07035</name>
</gene>
<feature type="transmembrane region" description="Helical" evidence="6">
    <location>
        <begin position="73"/>
        <end position="95"/>
    </location>
</feature>
<protein>
    <submittedName>
        <fullName evidence="7">MFS transporter</fullName>
    </submittedName>
</protein>
<organism evidence="7 8">
    <name type="scientific">Xenorhabdus littoralis</name>
    <dbReference type="NCBI Taxonomy" id="2582835"/>
    <lineage>
        <taxon>Bacteria</taxon>
        <taxon>Pseudomonadati</taxon>
        <taxon>Pseudomonadota</taxon>
        <taxon>Gammaproteobacteria</taxon>
        <taxon>Enterobacterales</taxon>
        <taxon>Morganellaceae</taxon>
        <taxon>Xenorhabdus</taxon>
    </lineage>
</organism>
<evidence type="ECO:0000256" key="1">
    <source>
        <dbReference type="ARBA" id="ARBA00004651"/>
    </source>
</evidence>
<proteinExistence type="predicted"/>
<dbReference type="InterPro" id="IPR036259">
    <property type="entry name" value="MFS_trans_sf"/>
</dbReference>
<feature type="transmembrane region" description="Helical" evidence="6">
    <location>
        <begin position="24"/>
        <end position="53"/>
    </location>
</feature>
<evidence type="ECO:0000256" key="5">
    <source>
        <dbReference type="ARBA" id="ARBA00023136"/>
    </source>
</evidence>
<feature type="transmembrane region" description="Helical" evidence="6">
    <location>
        <begin position="218"/>
        <end position="242"/>
    </location>
</feature>
<feature type="transmembrane region" description="Helical" evidence="6">
    <location>
        <begin position="306"/>
        <end position="327"/>
    </location>
</feature>
<dbReference type="CDD" id="cd06173">
    <property type="entry name" value="MFS_MefA_like"/>
    <property type="match status" value="1"/>
</dbReference>
<accession>A0ABU4SK77</accession>
<evidence type="ECO:0000256" key="3">
    <source>
        <dbReference type="ARBA" id="ARBA00022692"/>
    </source>
</evidence>
<evidence type="ECO:0000256" key="6">
    <source>
        <dbReference type="SAM" id="Phobius"/>
    </source>
</evidence>
<comment type="subcellular location">
    <subcellularLocation>
        <location evidence="1">Cell membrane</location>
        <topology evidence="1">Multi-pass membrane protein</topology>
    </subcellularLocation>
</comment>
<dbReference type="InterPro" id="IPR011701">
    <property type="entry name" value="MFS"/>
</dbReference>
<feature type="transmembrane region" description="Helical" evidence="6">
    <location>
        <begin position="254"/>
        <end position="273"/>
    </location>
</feature>
<dbReference type="Gene3D" id="1.20.1250.20">
    <property type="entry name" value="MFS general substrate transporter like domains"/>
    <property type="match status" value="1"/>
</dbReference>
<keyword evidence="3 6" id="KW-0812">Transmembrane</keyword>
<reference evidence="8" key="1">
    <citation type="journal article" date="2024" name="Toxins">
        <title>Genome Sequence Analysis of Native Xenorhabdus Strains Isolated from Entomopathogenic Nematodes in Argentina.</title>
        <authorList>
            <person name="Palma L."/>
            <person name="Frizzo L."/>
            <person name="Kaiser S."/>
            <person name="Berry C."/>
            <person name="Caballero P."/>
            <person name="Bode H.B."/>
            <person name="Del Valle E.E."/>
        </authorList>
    </citation>
    <scope>NUCLEOTIDE SEQUENCE [LARGE SCALE GENOMIC DNA]</scope>
    <source>
        <strain evidence="8">Reich</strain>
    </source>
</reference>
<sequence>MDNHQFGLKRFICSRFLGTLCDQFLLFAVPLTILQVTGSLMLASLAFVIEWIPRLIFFPLSGFIADRVNPKTIFFNIEAGRTLLMLLAFLVLFFYPQMTFSVLAIMMALLSVAYVLNFVSTESLLPRNLPAEELPKALSMVQGVDQVTQVLGPTLAAAIALYGGINAILIVAGGLFAIAAINYLFLKSRNVSVGDKLSFRSLIDSNKLGAKVLWQNKILLHLCGLTWVVNLIYGAALVVSAAVILEEFRMPERYFGILQSSAAIVTIVAFFFVPRFVRRFGLSTLGTVSFCAMILAGMLMTASAYYVMYLFGYVLLMAFDGVFSVYLRSLRSQIIPKEHLGKTTGLIGLLNMSSVPASGVAVTFLAGYFSPLEIIGIILAFAFIIGVVLIILGRHFFGYQSWLPPVITTTTKTGG</sequence>
<keyword evidence="5 6" id="KW-0472">Membrane</keyword>
<evidence type="ECO:0000256" key="4">
    <source>
        <dbReference type="ARBA" id="ARBA00022989"/>
    </source>
</evidence>
<evidence type="ECO:0000256" key="2">
    <source>
        <dbReference type="ARBA" id="ARBA00022475"/>
    </source>
</evidence>
<dbReference type="PANTHER" id="PTHR23513">
    <property type="entry name" value="INTEGRAL MEMBRANE EFFLUX PROTEIN-RELATED"/>
    <property type="match status" value="1"/>
</dbReference>
<feature type="transmembrane region" description="Helical" evidence="6">
    <location>
        <begin position="280"/>
        <end position="300"/>
    </location>
</feature>